<dbReference type="Gene3D" id="1.10.10.10">
    <property type="entry name" value="Winged helix-like DNA-binding domain superfamily/Winged helix DNA-binding domain"/>
    <property type="match status" value="1"/>
</dbReference>
<keyword evidence="6" id="KW-1185">Reference proteome</keyword>
<dbReference type="Pfam" id="PF08220">
    <property type="entry name" value="HTH_DeoR"/>
    <property type="match status" value="1"/>
</dbReference>
<sequence>MDKQERVNTIVSILKNKSGASIKELSHQLDVTEMTVRRDIKYLKENKIVQVVSGAVIYNGSDPNENKQDEYDLTTQKNNRASEKYNIGKLAASLIEPNDIIFIDIGTTTAQIIEHIPSNHSVEIVCCTMNALIEIHKKGFKDFILIGGHYRPELQMFESREGLDLISRTRTTKAFISAAGVNAKLGITCTNSCEVDTKNAAINCALERILVIDSSKFDMVKSTYFASLNDFDAIVTDKGLSEEWIEKIKQLNISLYLA</sequence>
<keyword evidence="2" id="KW-0238">DNA-binding</keyword>
<dbReference type="GO" id="GO:0003700">
    <property type="term" value="F:DNA-binding transcription factor activity"/>
    <property type="evidence" value="ECO:0007669"/>
    <property type="project" value="InterPro"/>
</dbReference>
<dbReference type="InterPro" id="IPR014036">
    <property type="entry name" value="DeoR-like_C"/>
</dbReference>
<dbReference type="SUPFAM" id="SSF46785">
    <property type="entry name" value="Winged helix' DNA-binding domain"/>
    <property type="match status" value="1"/>
</dbReference>
<evidence type="ECO:0000313" key="6">
    <source>
        <dbReference type="Proteomes" id="UP000054709"/>
    </source>
</evidence>
<dbReference type="PANTHER" id="PTHR30363:SF8">
    <property type="entry name" value="DEOXYRIBOSE OPERON REPRESSOR"/>
    <property type="match status" value="1"/>
</dbReference>
<evidence type="ECO:0000313" key="5">
    <source>
        <dbReference type="EMBL" id="KTD85178.1"/>
    </source>
</evidence>
<dbReference type="Proteomes" id="UP000054709">
    <property type="component" value="Unassembled WGS sequence"/>
</dbReference>
<protein>
    <recommendedName>
        <fullName evidence="4">HTH deoR-type domain-containing protein</fullName>
    </recommendedName>
</protein>
<evidence type="ECO:0000256" key="1">
    <source>
        <dbReference type="ARBA" id="ARBA00023015"/>
    </source>
</evidence>
<dbReference type="InterPro" id="IPR050313">
    <property type="entry name" value="Carb_Metab_HTH_regulators"/>
</dbReference>
<dbReference type="InterPro" id="IPR036390">
    <property type="entry name" value="WH_DNA-bd_sf"/>
</dbReference>
<evidence type="ECO:0000256" key="3">
    <source>
        <dbReference type="ARBA" id="ARBA00023163"/>
    </source>
</evidence>
<feature type="domain" description="HTH deoR-type" evidence="4">
    <location>
        <begin position="3"/>
        <end position="58"/>
    </location>
</feature>
<dbReference type="PANTHER" id="PTHR30363">
    <property type="entry name" value="HTH-TYPE TRANSCRIPTIONAL REGULATOR SRLR-RELATED"/>
    <property type="match status" value="1"/>
</dbReference>
<dbReference type="GO" id="GO:0003677">
    <property type="term" value="F:DNA binding"/>
    <property type="evidence" value="ECO:0007669"/>
    <property type="project" value="UniProtKB-KW"/>
</dbReference>
<dbReference type="SMART" id="SM00420">
    <property type="entry name" value="HTH_DEOR"/>
    <property type="match status" value="1"/>
</dbReference>
<name>A0A0W1AV51_9BACL</name>
<dbReference type="InterPro" id="IPR036388">
    <property type="entry name" value="WH-like_DNA-bd_sf"/>
</dbReference>
<dbReference type="PROSITE" id="PS00894">
    <property type="entry name" value="HTH_DEOR_1"/>
    <property type="match status" value="1"/>
</dbReference>
<proteinExistence type="predicted"/>
<gene>
    <name evidence="5" type="ORF">UQ64_21295</name>
</gene>
<keyword evidence="3" id="KW-0804">Transcription</keyword>
<accession>A0A0W1AV51</accession>
<dbReference type="InterPro" id="IPR018356">
    <property type="entry name" value="Tscrpt_reg_HTH_DeoR_CS"/>
</dbReference>
<dbReference type="SUPFAM" id="SSF100950">
    <property type="entry name" value="NagB/RpiA/CoA transferase-like"/>
    <property type="match status" value="1"/>
</dbReference>
<dbReference type="OrthoDB" id="9797223at2"/>
<dbReference type="RefSeq" id="WP_060624967.1">
    <property type="nucleotide sequence ID" value="NZ_LCZJ02000029.1"/>
</dbReference>
<dbReference type="InterPro" id="IPR037171">
    <property type="entry name" value="NagB/RpiA_transferase-like"/>
</dbReference>
<dbReference type="SMART" id="SM01134">
    <property type="entry name" value="DeoRC"/>
    <property type="match status" value="1"/>
</dbReference>
<dbReference type="InterPro" id="IPR001034">
    <property type="entry name" value="DeoR_HTH"/>
</dbReference>
<comment type="caution">
    <text evidence="5">The sequence shown here is derived from an EMBL/GenBank/DDBJ whole genome shotgun (WGS) entry which is preliminary data.</text>
</comment>
<evidence type="ECO:0000256" key="2">
    <source>
        <dbReference type="ARBA" id="ARBA00023125"/>
    </source>
</evidence>
<keyword evidence="1" id="KW-0805">Transcription regulation</keyword>
<reference evidence="5 6" key="1">
    <citation type="journal article" date="2015" name="Int. Biodeterior. Biodegradation">
        <title>Physiological and genetic screening methods for the isolation of methyl tert-butyl ether-degrading bacteria for bioremediation purposes.</title>
        <authorList>
            <person name="Guisado I.M."/>
            <person name="Purswani J."/>
            <person name="Gonzalez Lopez J."/>
            <person name="Pozo C."/>
        </authorList>
    </citation>
    <scope>NUCLEOTIDE SEQUENCE [LARGE SCALE GENOMIC DNA]</scope>
    <source>
        <strain evidence="5 6">SH7</strain>
    </source>
</reference>
<dbReference type="AlphaFoldDB" id="A0A0W1AV51"/>
<organism evidence="5 6">
    <name type="scientific">Paenibacillus etheri</name>
    <dbReference type="NCBI Taxonomy" id="1306852"/>
    <lineage>
        <taxon>Bacteria</taxon>
        <taxon>Bacillati</taxon>
        <taxon>Bacillota</taxon>
        <taxon>Bacilli</taxon>
        <taxon>Bacillales</taxon>
        <taxon>Paenibacillaceae</taxon>
        <taxon>Paenibacillus</taxon>
    </lineage>
</organism>
<dbReference type="Gene3D" id="3.40.50.1360">
    <property type="match status" value="1"/>
</dbReference>
<dbReference type="Pfam" id="PF00455">
    <property type="entry name" value="DeoRC"/>
    <property type="match status" value="1"/>
</dbReference>
<dbReference type="EMBL" id="LCZJ02000029">
    <property type="protein sequence ID" value="KTD85178.1"/>
    <property type="molecule type" value="Genomic_DNA"/>
</dbReference>
<dbReference type="PROSITE" id="PS51000">
    <property type="entry name" value="HTH_DEOR_2"/>
    <property type="match status" value="1"/>
</dbReference>
<evidence type="ECO:0000259" key="4">
    <source>
        <dbReference type="PROSITE" id="PS51000"/>
    </source>
</evidence>